<sequence length="156" mass="17092">MSANKAGSGLFRGAAKFGRVLVRSLPTRALLYSIWRQQMIGIAAGAWLACKCKGGVKLRRSGTSADYESINDCEQFLVREPFSCDALQINGRTRFIDDTWQIREGEALLIVKEQGVCVLQHKSGRVGELVAQSTIRTDSSLKQLATRPWSVGATTS</sequence>
<dbReference type="Proteomes" id="UP001497392">
    <property type="component" value="Unassembled WGS sequence"/>
</dbReference>
<keyword evidence="2" id="KW-1185">Reference proteome</keyword>
<protein>
    <submittedName>
        <fullName evidence="1">G4290 protein</fullName>
    </submittedName>
</protein>
<organism evidence="1 2">
    <name type="scientific">Coccomyxa viridis</name>
    <dbReference type="NCBI Taxonomy" id="1274662"/>
    <lineage>
        <taxon>Eukaryota</taxon>
        <taxon>Viridiplantae</taxon>
        <taxon>Chlorophyta</taxon>
        <taxon>core chlorophytes</taxon>
        <taxon>Trebouxiophyceae</taxon>
        <taxon>Trebouxiophyceae incertae sedis</taxon>
        <taxon>Coccomyxaceae</taxon>
        <taxon>Coccomyxa</taxon>
    </lineage>
</organism>
<reference evidence="1 2" key="1">
    <citation type="submission" date="2024-06" db="EMBL/GenBank/DDBJ databases">
        <authorList>
            <person name="Kraege A."/>
            <person name="Thomma B."/>
        </authorList>
    </citation>
    <scope>NUCLEOTIDE SEQUENCE [LARGE SCALE GENOMIC DNA]</scope>
</reference>
<evidence type="ECO:0000313" key="1">
    <source>
        <dbReference type="EMBL" id="CAL5222002.1"/>
    </source>
</evidence>
<dbReference type="EMBL" id="CAXHTA020000006">
    <property type="protein sequence ID" value="CAL5222002.1"/>
    <property type="molecule type" value="Genomic_DNA"/>
</dbReference>
<name>A0ABP1FWV6_9CHLO</name>
<accession>A0ABP1FWV6</accession>
<gene>
    <name evidence="1" type="primary">g4290</name>
    <name evidence="1" type="ORF">VP750_LOCUS3661</name>
</gene>
<evidence type="ECO:0000313" key="2">
    <source>
        <dbReference type="Proteomes" id="UP001497392"/>
    </source>
</evidence>
<comment type="caution">
    <text evidence="1">The sequence shown here is derived from an EMBL/GenBank/DDBJ whole genome shotgun (WGS) entry which is preliminary data.</text>
</comment>
<proteinExistence type="predicted"/>